<accession>A0A267EKA2</accession>
<protein>
    <submittedName>
        <fullName evidence="2">Uncharacterized protein</fullName>
    </submittedName>
</protein>
<feature type="region of interest" description="Disordered" evidence="1">
    <location>
        <begin position="1"/>
        <end position="71"/>
    </location>
</feature>
<feature type="compositionally biased region" description="Basic and acidic residues" evidence="1">
    <location>
        <begin position="55"/>
        <end position="71"/>
    </location>
</feature>
<proteinExistence type="predicted"/>
<reference evidence="2 3" key="1">
    <citation type="submission" date="2017-06" db="EMBL/GenBank/DDBJ databases">
        <title>A platform for efficient transgenesis in Macrostomum lignano, a flatworm model organism for stem cell research.</title>
        <authorList>
            <person name="Berezikov E."/>
        </authorList>
    </citation>
    <scope>NUCLEOTIDE SEQUENCE [LARGE SCALE GENOMIC DNA]</scope>
    <source>
        <strain evidence="2">DV1</strain>
        <tissue evidence="2">Whole organism</tissue>
    </source>
</reference>
<feature type="compositionally biased region" description="Low complexity" evidence="1">
    <location>
        <begin position="25"/>
        <end position="52"/>
    </location>
</feature>
<dbReference type="AlphaFoldDB" id="A0A267EKA2"/>
<comment type="caution">
    <text evidence="2">The sequence shown here is derived from an EMBL/GenBank/DDBJ whole genome shotgun (WGS) entry which is preliminary data.</text>
</comment>
<evidence type="ECO:0000313" key="3">
    <source>
        <dbReference type="Proteomes" id="UP000215902"/>
    </source>
</evidence>
<dbReference type="Proteomes" id="UP000215902">
    <property type="component" value="Unassembled WGS sequence"/>
</dbReference>
<evidence type="ECO:0000313" key="2">
    <source>
        <dbReference type="EMBL" id="PAA61269.1"/>
    </source>
</evidence>
<feature type="compositionally biased region" description="Polar residues" evidence="1">
    <location>
        <begin position="1"/>
        <end position="24"/>
    </location>
</feature>
<dbReference type="EMBL" id="NIVC01002053">
    <property type="protein sequence ID" value="PAA61269.1"/>
    <property type="molecule type" value="Genomic_DNA"/>
</dbReference>
<organism evidence="2 3">
    <name type="scientific">Macrostomum lignano</name>
    <dbReference type="NCBI Taxonomy" id="282301"/>
    <lineage>
        <taxon>Eukaryota</taxon>
        <taxon>Metazoa</taxon>
        <taxon>Spiralia</taxon>
        <taxon>Lophotrochozoa</taxon>
        <taxon>Platyhelminthes</taxon>
        <taxon>Rhabditophora</taxon>
        <taxon>Macrostomorpha</taxon>
        <taxon>Macrostomida</taxon>
        <taxon>Macrostomidae</taxon>
        <taxon>Macrostomum</taxon>
    </lineage>
</organism>
<name>A0A267EKA2_9PLAT</name>
<keyword evidence="3" id="KW-1185">Reference proteome</keyword>
<gene>
    <name evidence="2" type="ORF">BOX15_Mlig029974g2</name>
</gene>
<evidence type="ECO:0000256" key="1">
    <source>
        <dbReference type="SAM" id="MobiDB-lite"/>
    </source>
</evidence>
<sequence>MTTESSQRIFLTQSSRSPSAEEANTTLAVTRTMTTRTSATTPMTTRSRTATVAESNERMATERQRRAEGAKRLARLERASSELATYGRRRFEATTDETIVPASARQQVDEIGSKCGLSPYTTVVMETETTPSPRGPDSGERQAGRMRARLMNELRLRQPELPVRFRHDRTAQELIQEGCLTSRSTRIAGGYPWPVNYKYTPFPEPRLQRWTSAQRRLTAEAIAAAEESEHAKDAEADDSMAQTVLIELAIPAMSQKSPSPTHPHVVFDLPMVTMSLPQHHPRKASDSQLPTTTGKFNGLAPVDNSSVKWQRSKSQSTVQKHAPHRLLSVSTIGDEERSRRQTQLQRLAQVCNRLSSHRQCTKDGAAEASKTECKHKTDAIDYLVEEIEAAVANGGPLFRTGADESDDQLPALACPGSLAKSRQHLTRNWLRQHRFQGAGPSVIIG</sequence>